<dbReference type="CDD" id="cd00014">
    <property type="entry name" value="CH_SF"/>
    <property type="match status" value="1"/>
</dbReference>
<dbReference type="GO" id="GO:0005096">
    <property type="term" value="F:GTPase activator activity"/>
    <property type="evidence" value="ECO:0007669"/>
    <property type="project" value="TreeGrafter"/>
</dbReference>
<feature type="compositionally biased region" description="Basic residues" evidence="1">
    <location>
        <begin position="503"/>
        <end position="516"/>
    </location>
</feature>
<dbReference type="InterPro" id="IPR036872">
    <property type="entry name" value="CH_dom_sf"/>
</dbReference>
<reference evidence="4 5" key="1">
    <citation type="submission" date="2019-07" db="EMBL/GenBank/DDBJ databases">
        <title>Genomics analysis of Aphanomyces spp. identifies a new class of oomycete effector associated with host adaptation.</title>
        <authorList>
            <person name="Gaulin E."/>
        </authorList>
    </citation>
    <scope>NUCLEOTIDE SEQUENCE [LARGE SCALE GENOMIC DNA]</scope>
    <source>
        <strain evidence="4 5">ATCC 201684</strain>
    </source>
</reference>
<dbReference type="Gene3D" id="1.10.472.80">
    <property type="entry name" value="Ypt/Rab-GAP domain of gyp1p, domain 3"/>
    <property type="match status" value="1"/>
</dbReference>
<name>A0A6G0XN79_9STRA</name>
<feature type="region of interest" description="Disordered" evidence="1">
    <location>
        <begin position="595"/>
        <end position="637"/>
    </location>
</feature>
<dbReference type="PANTHER" id="PTHR47219">
    <property type="entry name" value="RAB GTPASE-ACTIVATING PROTEIN 1-LIKE"/>
    <property type="match status" value="1"/>
</dbReference>
<evidence type="ECO:0000313" key="5">
    <source>
        <dbReference type="Proteomes" id="UP000481153"/>
    </source>
</evidence>
<feature type="compositionally biased region" description="Polar residues" evidence="1">
    <location>
        <begin position="814"/>
        <end position="823"/>
    </location>
</feature>
<protein>
    <recommendedName>
        <fullName evidence="6">Rab-GAP TBC domain-containing protein</fullName>
    </recommendedName>
</protein>
<sequence length="893" mass="99760">MVLSKKIEGSFFQALQDGSILCSLINQLYRSLGMKHITVPIETRDGTALSSRRQNTHTFLDACRTLGVADDALFRPNDLLKGSNPQKVYACILALQVVAIRMARQRTPDERASMGSNIPSSVESEDLKVDRLHSPHAAIIDWGDMSMFVKDATSSQAAWRTLLNLFEAQQAQVFPSMPTVHEGGAYNDYQGSGESAHALWRTEERVRSLVHEETACQYLTPELHGKLWMLLSGASTDMRVNKGHFAQIVSSSSVNVESIRQIDADVPRTVPEFDPDWSPEMQAKLRRVLVAYAAHNPSLGYCQGLNYVVARLLQFIESEEECFWLLTRMVAMLPEDYYTTMLGAAVDQHVFAELVSLQSPDILRHIERLGGFGSEMSLACTEWFCTLFGSPCRKEITMRVWDLLFMNGNEELFRMALALLQVEYPNIMSCHSYGDVLACLNQIGRDEHLDPKLLLHIAHDQAIVTTTRIEDLRAYYRLELASGIALSKDENESGSRTSELTTKKRKHPTSNRKIKSRTMSRHLSLEKIDVKVSDAAEAKYFPDSSSPPELLEDYWRDSDAGPGLWTVAKFKLITSPSDGAIDDVSRPRQFSDTSYRHTFTGEKPSSLRVSRSKSTAEGLRHRASYSHNPPTDHKPNNFLKKIEEWTHRTLKKKPNGGGLNFEFFGGALTGQGTFFFNNSSTTQISENAPVSTPSDPVPSETSDMDDSIAESPADLPEPSPPMQITIANRIIGSRSTPSLVSLEMSQGESSHDEGEDDVDRPRSSSTTFRPPRHHPTPDGRKPQSSMLSLDDVSPPDMRRHTSMPARGAGRPAKLNQSNLDTNNRWLRERAQVVSYLQRKASDVSSLTSDRDSLGSDDGTRRSHRAITRTNSFSFLGSLSVDLERSLLLEDKTN</sequence>
<dbReference type="AlphaFoldDB" id="A0A6G0XN79"/>
<evidence type="ECO:0000256" key="1">
    <source>
        <dbReference type="SAM" id="MobiDB-lite"/>
    </source>
</evidence>
<dbReference type="FunFam" id="1.10.8.270:FF:000016">
    <property type="entry name" value="TBC1 domain family member 2A"/>
    <property type="match status" value="1"/>
</dbReference>
<dbReference type="InterPro" id="IPR001715">
    <property type="entry name" value="CH_dom"/>
</dbReference>
<evidence type="ECO:0008006" key="6">
    <source>
        <dbReference type="Google" id="ProtNLM"/>
    </source>
</evidence>
<keyword evidence="5" id="KW-1185">Reference proteome</keyword>
<feature type="region of interest" description="Disordered" evidence="1">
    <location>
        <begin position="490"/>
        <end position="516"/>
    </location>
</feature>
<dbReference type="SUPFAM" id="SSF47576">
    <property type="entry name" value="Calponin-homology domain, CH-domain"/>
    <property type="match status" value="1"/>
</dbReference>
<dbReference type="InterPro" id="IPR000195">
    <property type="entry name" value="Rab-GAP-TBC_dom"/>
</dbReference>
<dbReference type="GO" id="GO:0031267">
    <property type="term" value="F:small GTPase binding"/>
    <property type="evidence" value="ECO:0007669"/>
    <property type="project" value="TreeGrafter"/>
</dbReference>
<dbReference type="Pfam" id="PF00307">
    <property type="entry name" value="CH"/>
    <property type="match status" value="1"/>
</dbReference>
<dbReference type="PANTHER" id="PTHR47219:SF20">
    <property type="entry name" value="TBC1 DOMAIN FAMILY MEMBER 2B"/>
    <property type="match status" value="1"/>
</dbReference>
<proteinExistence type="predicted"/>
<dbReference type="Proteomes" id="UP000481153">
    <property type="component" value="Unassembled WGS sequence"/>
</dbReference>
<comment type="caution">
    <text evidence="4">The sequence shown here is derived from an EMBL/GenBank/DDBJ whole genome shotgun (WGS) entry which is preliminary data.</text>
</comment>
<feature type="region of interest" description="Disordered" evidence="1">
    <location>
        <begin position="683"/>
        <end position="722"/>
    </location>
</feature>
<dbReference type="SUPFAM" id="SSF47923">
    <property type="entry name" value="Ypt/Rab-GAP domain of gyp1p"/>
    <property type="match status" value="2"/>
</dbReference>
<accession>A0A6G0XN79</accession>
<dbReference type="PROSITE" id="PS50021">
    <property type="entry name" value="CH"/>
    <property type="match status" value="1"/>
</dbReference>
<feature type="domain" description="Rab-GAP TBC" evidence="3">
    <location>
        <begin position="218"/>
        <end position="408"/>
    </location>
</feature>
<evidence type="ECO:0000259" key="2">
    <source>
        <dbReference type="PROSITE" id="PS50021"/>
    </source>
</evidence>
<feature type="compositionally biased region" description="Basic and acidic residues" evidence="1">
    <location>
        <begin position="848"/>
        <end position="860"/>
    </location>
</feature>
<dbReference type="PROSITE" id="PS50086">
    <property type="entry name" value="TBC_RABGAP"/>
    <property type="match status" value="1"/>
</dbReference>
<feature type="region of interest" description="Disordered" evidence="1">
    <location>
        <begin position="839"/>
        <end position="864"/>
    </location>
</feature>
<feature type="domain" description="Calponin-homology (CH)" evidence="2">
    <location>
        <begin position="1"/>
        <end position="100"/>
    </location>
</feature>
<dbReference type="Pfam" id="PF00566">
    <property type="entry name" value="RabGAP-TBC"/>
    <property type="match status" value="1"/>
</dbReference>
<dbReference type="SMART" id="SM00164">
    <property type="entry name" value="TBC"/>
    <property type="match status" value="1"/>
</dbReference>
<dbReference type="InterPro" id="IPR050302">
    <property type="entry name" value="Rab_GAP_TBC_domain"/>
</dbReference>
<feature type="region of interest" description="Disordered" evidence="1">
    <location>
        <begin position="740"/>
        <end position="823"/>
    </location>
</feature>
<feature type="compositionally biased region" description="Polar residues" evidence="1">
    <location>
        <begin position="683"/>
        <end position="694"/>
    </location>
</feature>
<dbReference type="EMBL" id="VJMJ01000036">
    <property type="protein sequence ID" value="KAF0741697.1"/>
    <property type="molecule type" value="Genomic_DNA"/>
</dbReference>
<gene>
    <name evidence="4" type="ORF">Ae201684_003365</name>
</gene>
<evidence type="ECO:0000259" key="3">
    <source>
        <dbReference type="PROSITE" id="PS50086"/>
    </source>
</evidence>
<evidence type="ECO:0000313" key="4">
    <source>
        <dbReference type="EMBL" id="KAF0741697.1"/>
    </source>
</evidence>
<dbReference type="VEuPathDB" id="FungiDB:AeMF1_001400"/>
<dbReference type="InterPro" id="IPR035969">
    <property type="entry name" value="Rab-GAP_TBC_sf"/>
</dbReference>
<dbReference type="Gene3D" id="1.10.8.270">
    <property type="entry name" value="putative rabgap domain of human tbc1 domain family member 14 like domains"/>
    <property type="match status" value="1"/>
</dbReference>
<dbReference type="SMART" id="SM00033">
    <property type="entry name" value="CH"/>
    <property type="match status" value="1"/>
</dbReference>
<dbReference type="Gene3D" id="1.10.418.10">
    <property type="entry name" value="Calponin-like domain"/>
    <property type="match status" value="1"/>
</dbReference>
<organism evidence="4 5">
    <name type="scientific">Aphanomyces euteiches</name>
    <dbReference type="NCBI Taxonomy" id="100861"/>
    <lineage>
        <taxon>Eukaryota</taxon>
        <taxon>Sar</taxon>
        <taxon>Stramenopiles</taxon>
        <taxon>Oomycota</taxon>
        <taxon>Saprolegniomycetes</taxon>
        <taxon>Saprolegniales</taxon>
        <taxon>Verrucalvaceae</taxon>
        <taxon>Aphanomyces</taxon>
    </lineage>
</organism>